<evidence type="ECO:0000313" key="1">
    <source>
        <dbReference type="EMBL" id="QNO50949.1"/>
    </source>
</evidence>
<dbReference type="EMBL" id="MT631456">
    <property type="protein sequence ID" value="QNO50949.1"/>
    <property type="molecule type" value="Genomic_DNA"/>
</dbReference>
<dbReference type="Gene3D" id="3.30.565.60">
    <property type="match status" value="1"/>
</dbReference>
<dbReference type="PANTHER" id="PTHR30595:SF6">
    <property type="entry name" value="SCHLAFEN ALBA-2 DOMAIN-CONTAINING PROTEIN"/>
    <property type="match status" value="1"/>
</dbReference>
<gene>
    <name evidence="1" type="ORF">BBGANOMO_00023</name>
</gene>
<dbReference type="PANTHER" id="PTHR30595">
    <property type="entry name" value="GLPR-RELATED TRANSCRIPTIONAL REPRESSOR"/>
    <property type="match status" value="1"/>
</dbReference>
<reference evidence="1" key="1">
    <citation type="submission" date="2020-06" db="EMBL/GenBank/DDBJ databases">
        <title>Unique genomic features of the anaerobic methanotrophic archaea.</title>
        <authorList>
            <person name="Chadwick G.L."/>
            <person name="Skennerton C.T."/>
            <person name="Laso-Perez R."/>
            <person name="Leu A.O."/>
            <person name="Speth D.R."/>
            <person name="Yu H."/>
            <person name="Morgan-Lang C."/>
            <person name="Hatzenpichler R."/>
            <person name="Goudeau D."/>
            <person name="Malmstrom R."/>
            <person name="Brazelton W.J."/>
            <person name="Woyke T."/>
            <person name="Hallam S.J."/>
            <person name="Tyson G.W."/>
            <person name="Wegener G."/>
            <person name="Boetius A."/>
            <person name="Orphan V."/>
        </authorList>
    </citation>
    <scope>NUCLEOTIDE SEQUENCE</scope>
</reference>
<name>A0A7G9YSG5_9EURY</name>
<protein>
    <recommendedName>
        <fullName evidence="2">ATP-dependent DNA helicase RecG C-terminal domain-containing protein</fullName>
    </recommendedName>
</protein>
<evidence type="ECO:0008006" key="2">
    <source>
        <dbReference type="Google" id="ProtNLM"/>
    </source>
</evidence>
<sequence length="89" mass="10339">MQEIAQMHFHSTGMSWDKLPARDAMIEGTITEQVDEAMDFIRKNINVRFVMTGKPAREQIWDYPIEALREAVINAVCHRDYTIPSNNFP</sequence>
<dbReference type="AlphaFoldDB" id="A0A7G9YSG5"/>
<organism evidence="1">
    <name type="scientific">Candidatus Methanophagaceae archaeon ANME-1 ERB6</name>
    <dbReference type="NCBI Taxonomy" id="2759912"/>
    <lineage>
        <taxon>Archaea</taxon>
        <taxon>Methanobacteriati</taxon>
        <taxon>Methanobacteriota</taxon>
        <taxon>Stenosarchaea group</taxon>
        <taxon>Methanomicrobia</taxon>
        <taxon>Candidatus Methanophagales</taxon>
        <taxon>Candidatus Methanophagaceae</taxon>
    </lineage>
</organism>
<proteinExistence type="predicted"/>
<accession>A0A7G9YSG5</accession>
<dbReference type="InterPro" id="IPR038475">
    <property type="entry name" value="RecG_C_sf"/>
</dbReference>